<evidence type="ECO:0000256" key="6">
    <source>
        <dbReference type="SAM" id="MobiDB-lite"/>
    </source>
</evidence>
<feature type="region of interest" description="Disordered" evidence="6">
    <location>
        <begin position="46"/>
        <end position="156"/>
    </location>
</feature>
<feature type="transmembrane region" description="Helical" evidence="7">
    <location>
        <begin position="492"/>
        <end position="513"/>
    </location>
</feature>
<dbReference type="InterPro" id="IPR020846">
    <property type="entry name" value="MFS_dom"/>
</dbReference>
<feature type="transmembrane region" description="Helical" evidence="7">
    <location>
        <begin position="357"/>
        <end position="376"/>
    </location>
</feature>
<dbReference type="Pfam" id="PF07690">
    <property type="entry name" value="MFS_1"/>
    <property type="match status" value="1"/>
</dbReference>
<evidence type="ECO:0000256" key="5">
    <source>
        <dbReference type="ARBA" id="ARBA00023136"/>
    </source>
</evidence>
<evidence type="ECO:0000256" key="3">
    <source>
        <dbReference type="ARBA" id="ARBA00022692"/>
    </source>
</evidence>
<protein>
    <submittedName>
        <fullName evidence="9">MFS transporter</fullName>
    </submittedName>
</protein>
<keyword evidence="3 7" id="KW-0812">Transmembrane</keyword>
<dbReference type="GO" id="GO:0005886">
    <property type="term" value="C:plasma membrane"/>
    <property type="evidence" value="ECO:0007669"/>
    <property type="project" value="UniProtKB-SubCell"/>
</dbReference>
<evidence type="ECO:0000256" key="1">
    <source>
        <dbReference type="ARBA" id="ARBA00004651"/>
    </source>
</evidence>
<evidence type="ECO:0000313" key="9">
    <source>
        <dbReference type="EMBL" id="WIX82195.1"/>
    </source>
</evidence>
<feature type="compositionally biased region" description="Basic and acidic residues" evidence="6">
    <location>
        <begin position="118"/>
        <end position="132"/>
    </location>
</feature>
<feature type="domain" description="Major facilitator superfamily (MFS) profile" evidence="8">
    <location>
        <begin position="169"/>
        <end position="620"/>
    </location>
</feature>
<dbReference type="Gene3D" id="1.20.1250.20">
    <property type="entry name" value="MFS general substrate transporter like domains"/>
    <property type="match status" value="1"/>
</dbReference>
<dbReference type="Proteomes" id="UP001236014">
    <property type="component" value="Chromosome"/>
</dbReference>
<keyword evidence="2" id="KW-0813">Transport</keyword>
<dbReference type="InterPro" id="IPR011701">
    <property type="entry name" value="MFS"/>
</dbReference>
<dbReference type="AlphaFoldDB" id="A0A9Y2MUU5"/>
<evidence type="ECO:0000256" key="2">
    <source>
        <dbReference type="ARBA" id="ARBA00022448"/>
    </source>
</evidence>
<keyword evidence="4 7" id="KW-1133">Transmembrane helix</keyword>
<feature type="transmembrane region" description="Helical" evidence="7">
    <location>
        <begin position="519"/>
        <end position="540"/>
    </location>
</feature>
<dbReference type="PANTHER" id="PTHR42718:SF9">
    <property type="entry name" value="MAJOR FACILITATOR SUPERFAMILY MULTIDRUG TRANSPORTER MFSC"/>
    <property type="match status" value="1"/>
</dbReference>
<feature type="transmembrane region" description="Helical" evidence="7">
    <location>
        <begin position="561"/>
        <end position="580"/>
    </location>
</feature>
<feature type="transmembrane region" description="Helical" evidence="7">
    <location>
        <begin position="210"/>
        <end position="227"/>
    </location>
</feature>
<name>A0A9Y2MUU5_9PSEU</name>
<reference evidence="9 10" key="1">
    <citation type="submission" date="2023-06" db="EMBL/GenBank/DDBJ databases">
        <authorList>
            <person name="Oyuntsetseg B."/>
            <person name="Kim S.B."/>
        </authorList>
    </citation>
    <scope>NUCLEOTIDE SEQUENCE [LARGE SCALE GENOMIC DNA]</scope>
    <source>
        <strain evidence="9 10">2-15</strain>
    </source>
</reference>
<keyword evidence="5 7" id="KW-0472">Membrane</keyword>
<evidence type="ECO:0000256" key="7">
    <source>
        <dbReference type="SAM" id="Phobius"/>
    </source>
</evidence>
<accession>A0A9Y2MUU5</accession>
<organism evidence="9 10">
    <name type="scientific">Amycolatopsis carbonis</name>
    <dbReference type="NCBI Taxonomy" id="715471"/>
    <lineage>
        <taxon>Bacteria</taxon>
        <taxon>Bacillati</taxon>
        <taxon>Actinomycetota</taxon>
        <taxon>Actinomycetes</taxon>
        <taxon>Pseudonocardiales</taxon>
        <taxon>Pseudonocardiaceae</taxon>
        <taxon>Amycolatopsis</taxon>
    </lineage>
</organism>
<dbReference type="SUPFAM" id="SSF103473">
    <property type="entry name" value="MFS general substrate transporter"/>
    <property type="match status" value="2"/>
</dbReference>
<dbReference type="Gene3D" id="1.20.1720.10">
    <property type="entry name" value="Multidrug resistance protein D"/>
    <property type="match status" value="1"/>
</dbReference>
<keyword evidence="10" id="KW-1185">Reference proteome</keyword>
<feature type="transmembrane region" description="Helical" evidence="7">
    <location>
        <begin position="326"/>
        <end position="345"/>
    </location>
</feature>
<feature type="transmembrane region" description="Helical" evidence="7">
    <location>
        <begin position="426"/>
        <end position="447"/>
    </location>
</feature>
<evidence type="ECO:0000259" key="8">
    <source>
        <dbReference type="PROSITE" id="PS50850"/>
    </source>
</evidence>
<sequence>MRSRQLGGPVGSLRARCGPVVSGPQKPPVRASGEVSECGAYEAGEASQCSAAGAGEADSQGHGPGAPPVLDAAGGRSAHAESKAPELAGAEGRVRGPKLAPGSDGPVVGVPTAGSARASREVAEGGRAEEQPRGPAAASGWDTPVLGGPRARPGQAATEVAESSAAERTARGLVPTLVFLGLVVAVISSLGAPLIPEVAVVHRVSLGDAQWSLTVTLVVGAMVTPVMGRLGDGRARRGVMLAGLGLVVLGCVLAALPFGFVALLVGRGLQGAGLGLTPLTIVVAREALVPAKARPTMAILSITTVAGVGLGYPVTGLITELGGLPAAYWFGAAVAAVALVAAIKVVPHAVNAEAKRLDVPGAVLLGVGLGALLLWISKGEEWGWGSAASVGSVLVAVGALVAWVWHEGRSGHPLVELRLLRLPGVLAADVAALLSGTGMYLLTSLMVQFVQTPPADGGLGGSVVVAGLVLLPFSIGSLLAGRIAPSVIRRGWGRGLIPGASLVGLVSVGVFGFVRHDYVVLAVVMAATGLAVGTIFAVLPGMITRGAPPHETGSAMSFNQVLRYVGYSTGSALSAAILVAHTPDGQHFPNALGYTVAAFAGVAVWVLAALFGMLLPGKTTEGARG</sequence>
<dbReference type="GO" id="GO:0022857">
    <property type="term" value="F:transmembrane transporter activity"/>
    <property type="evidence" value="ECO:0007669"/>
    <property type="project" value="InterPro"/>
</dbReference>
<feature type="transmembrane region" description="Helical" evidence="7">
    <location>
        <begin position="271"/>
        <end position="289"/>
    </location>
</feature>
<proteinExistence type="predicted"/>
<dbReference type="KEGG" id="acab:QRX50_16260"/>
<dbReference type="EMBL" id="CP127294">
    <property type="protein sequence ID" value="WIX82195.1"/>
    <property type="molecule type" value="Genomic_DNA"/>
</dbReference>
<comment type="subcellular location">
    <subcellularLocation>
        <location evidence="1">Cell membrane</location>
        <topology evidence="1">Multi-pass membrane protein</topology>
    </subcellularLocation>
</comment>
<feature type="transmembrane region" description="Helical" evidence="7">
    <location>
        <begin position="173"/>
        <end position="195"/>
    </location>
</feature>
<feature type="transmembrane region" description="Helical" evidence="7">
    <location>
        <begin position="239"/>
        <end position="265"/>
    </location>
</feature>
<evidence type="ECO:0000313" key="10">
    <source>
        <dbReference type="Proteomes" id="UP001236014"/>
    </source>
</evidence>
<feature type="region of interest" description="Disordered" evidence="6">
    <location>
        <begin position="1"/>
        <end position="34"/>
    </location>
</feature>
<evidence type="ECO:0000256" key="4">
    <source>
        <dbReference type="ARBA" id="ARBA00022989"/>
    </source>
</evidence>
<feature type="transmembrane region" description="Helical" evidence="7">
    <location>
        <begin position="459"/>
        <end position="480"/>
    </location>
</feature>
<dbReference type="PANTHER" id="PTHR42718">
    <property type="entry name" value="MAJOR FACILITATOR SUPERFAMILY MULTIDRUG TRANSPORTER MFSC"/>
    <property type="match status" value="1"/>
</dbReference>
<dbReference type="RefSeq" id="WP_285972771.1">
    <property type="nucleotide sequence ID" value="NZ_CP127294.1"/>
</dbReference>
<dbReference type="InterPro" id="IPR036259">
    <property type="entry name" value="MFS_trans_sf"/>
</dbReference>
<feature type="transmembrane region" description="Helical" evidence="7">
    <location>
        <begin position="296"/>
        <end position="314"/>
    </location>
</feature>
<feature type="transmembrane region" description="Helical" evidence="7">
    <location>
        <begin position="592"/>
        <end position="615"/>
    </location>
</feature>
<dbReference type="PROSITE" id="PS50850">
    <property type="entry name" value="MFS"/>
    <property type="match status" value="1"/>
</dbReference>
<gene>
    <name evidence="9" type="ORF">QRX50_16260</name>
</gene>
<feature type="transmembrane region" description="Helical" evidence="7">
    <location>
        <begin position="382"/>
        <end position="405"/>
    </location>
</feature>